<reference evidence="1 2" key="1">
    <citation type="submission" date="2016-10" db="EMBL/GenBank/DDBJ databases">
        <authorList>
            <person name="de Groot N.N."/>
        </authorList>
    </citation>
    <scope>NUCLEOTIDE SEQUENCE [LARGE SCALE GENOMIC DNA]</scope>
    <source>
        <strain evidence="1 2">CGMCC 4.5681</strain>
    </source>
</reference>
<organism evidence="1 2">
    <name type="scientific">Nonomuraea maritima</name>
    <dbReference type="NCBI Taxonomy" id="683260"/>
    <lineage>
        <taxon>Bacteria</taxon>
        <taxon>Bacillati</taxon>
        <taxon>Actinomycetota</taxon>
        <taxon>Actinomycetes</taxon>
        <taxon>Streptosporangiales</taxon>
        <taxon>Streptosporangiaceae</taxon>
        <taxon>Nonomuraea</taxon>
    </lineage>
</organism>
<protein>
    <submittedName>
        <fullName evidence="1">Uncharacterized protein</fullName>
    </submittedName>
</protein>
<dbReference type="RefSeq" id="WP_090763175.1">
    <property type="nucleotide sequence ID" value="NZ_FNFB01000006.1"/>
</dbReference>
<name>A0A1G9A6M7_9ACTN</name>
<accession>A0A1G9A6M7</accession>
<dbReference type="EMBL" id="FNFB01000006">
    <property type="protein sequence ID" value="SDK22245.1"/>
    <property type="molecule type" value="Genomic_DNA"/>
</dbReference>
<proteinExistence type="predicted"/>
<dbReference type="Proteomes" id="UP000198683">
    <property type="component" value="Unassembled WGS sequence"/>
</dbReference>
<dbReference type="OrthoDB" id="3543977at2"/>
<dbReference type="AlphaFoldDB" id="A0A1G9A6M7"/>
<gene>
    <name evidence="1" type="ORF">SAMN05421874_10640</name>
</gene>
<keyword evidence="2" id="KW-1185">Reference proteome</keyword>
<sequence>MTRTSDADAVVERLLEEAAREFPGWSFEREAGGWAAVRGGIRLNRPTLAALRALLRLAGPRALTLAAGHRPSPPRP</sequence>
<evidence type="ECO:0000313" key="2">
    <source>
        <dbReference type="Proteomes" id="UP000198683"/>
    </source>
</evidence>
<evidence type="ECO:0000313" key="1">
    <source>
        <dbReference type="EMBL" id="SDK22245.1"/>
    </source>
</evidence>